<gene>
    <name evidence="2" type="ORF">FRX31_011839</name>
</gene>
<name>A0A7J6WQ29_THATH</name>
<organism evidence="2 3">
    <name type="scientific">Thalictrum thalictroides</name>
    <name type="common">Rue-anemone</name>
    <name type="synonym">Anemone thalictroides</name>
    <dbReference type="NCBI Taxonomy" id="46969"/>
    <lineage>
        <taxon>Eukaryota</taxon>
        <taxon>Viridiplantae</taxon>
        <taxon>Streptophyta</taxon>
        <taxon>Embryophyta</taxon>
        <taxon>Tracheophyta</taxon>
        <taxon>Spermatophyta</taxon>
        <taxon>Magnoliopsida</taxon>
        <taxon>Ranunculales</taxon>
        <taxon>Ranunculaceae</taxon>
        <taxon>Thalictroideae</taxon>
        <taxon>Thalictrum</taxon>
    </lineage>
</organism>
<dbReference type="InterPro" id="IPR002156">
    <property type="entry name" value="RNaseH_domain"/>
</dbReference>
<feature type="domain" description="RNase H type-1" evidence="1">
    <location>
        <begin position="54"/>
        <end position="164"/>
    </location>
</feature>
<evidence type="ECO:0000313" key="3">
    <source>
        <dbReference type="Proteomes" id="UP000554482"/>
    </source>
</evidence>
<dbReference type="GO" id="GO:0004523">
    <property type="term" value="F:RNA-DNA hybrid ribonuclease activity"/>
    <property type="evidence" value="ECO:0007669"/>
    <property type="project" value="InterPro"/>
</dbReference>
<dbReference type="InterPro" id="IPR036397">
    <property type="entry name" value="RNaseH_sf"/>
</dbReference>
<dbReference type="Proteomes" id="UP000554482">
    <property type="component" value="Unassembled WGS sequence"/>
</dbReference>
<evidence type="ECO:0000313" key="2">
    <source>
        <dbReference type="EMBL" id="KAF5198575.1"/>
    </source>
</evidence>
<dbReference type="SUPFAM" id="SSF53098">
    <property type="entry name" value="Ribonuclease H-like"/>
    <property type="match status" value="1"/>
</dbReference>
<dbReference type="AlphaFoldDB" id="A0A7J6WQ29"/>
<protein>
    <recommendedName>
        <fullName evidence="1">RNase H type-1 domain-containing protein</fullName>
    </recommendedName>
</protein>
<dbReference type="PANTHER" id="PTHR47723">
    <property type="entry name" value="OS05G0353850 PROTEIN"/>
    <property type="match status" value="1"/>
</dbReference>
<dbReference type="EMBL" id="JABWDY010013107">
    <property type="protein sequence ID" value="KAF5198575.1"/>
    <property type="molecule type" value="Genomic_DNA"/>
</dbReference>
<dbReference type="Gene3D" id="3.30.420.10">
    <property type="entry name" value="Ribonuclease H-like superfamily/Ribonuclease H"/>
    <property type="match status" value="1"/>
</dbReference>
<dbReference type="GO" id="GO:0003676">
    <property type="term" value="F:nucleic acid binding"/>
    <property type="evidence" value="ECO:0007669"/>
    <property type="project" value="InterPro"/>
</dbReference>
<dbReference type="OrthoDB" id="1690976at2759"/>
<dbReference type="PANTHER" id="PTHR47723:SF19">
    <property type="entry name" value="POLYNUCLEOTIDYL TRANSFERASE, RIBONUCLEASE H-LIKE SUPERFAMILY PROTEIN"/>
    <property type="match status" value="1"/>
</dbReference>
<keyword evidence="3" id="KW-1185">Reference proteome</keyword>
<comment type="caution">
    <text evidence="2">The sequence shown here is derived from an EMBL/GenBank/DDBJ whole genome shotgun (WGS) entry which is preliminary data.</text>
</comment>
<reference evidence="2 3" key="1">
    <citation type="submission" date="2020-06" db="EMBL/GenBank/DDBJ databases">
        <title>Transcriptomic and genomic resources for Thalictrum thalictroides and T. hernandezii: Facilitating candidate gene discovery in an emerging model plant lineage.</title>
        <authorList>
            <person name="Arias T."/>
            <person name="Riano-Pachon D.M."/>
            <person name="Di Stilio V.S."/>
        </authorList>
    </citation>
    <scope>NUCLEOTIDE SEQUENCE [LARGE SCALE GENOMIC DNA]</scope>
    <source>
        <strain evidence="3">cv. WT478/WT964</strain>
        <tissue evidence="2">Leaves</tissue>
    </source>
</reference>
<dbReference type="CDD" id="cd06222">
    <property type="entry name" value="RNase_H_like"/>
    <property type="match status" value="1"/>
</dbReference>
<dbReference type="InterPro" id="IPR053151">
    <property type="entry name" value="RNase_H-like"/>
</dbReference>
<dbReference type="InterPro" id="IPR012337">
    <property type="entry name" value="RNaseH-like_sf"/>
</dbReference>
<dbReference type="Pfam" id="PF13456">
    <property type="entry name" value="RVT_3"/>
    <property type="match status" value="1"/>
</dbReference>
<proteinExistence type="predicted"/>
<evidence type="ECO:0000259" key="1">
    <source>
        <dbReference type="Pfam" id="PF13456"/>
    </source>
</evidence>
<sequence length="175" mass="19407">MTSIIAAAIQKREVRQKVHQFLIGRHPNFEAVRTQVRNTSPLPTLGEAYAVIEKHETGAGGVLRSSDGSFIFGFASPIPHATNYAAEFLSLLLGLKVCVAMNFSHIMVETDTQLLFNAIHHKNFSIHWTLIDITKEIFEQINQLQDFCISWNYREANSCADALACLASTTAANNS</sequence>
<accession>A0A7J6WQ29</accession>
<dbReference type="InterPro" id="IPR044730">
    <property type="entry name" value="RNase_H-like_dom_plant"/>
</dbReference>